<keyword evidence="8" id="KW-1185">Reference proteome</keyword>
<evidence type="ECO:0000256" key="1">
    <source>
        <dbReference type="ARBA" id="ARBA00004196"/>
    </source>
</evidence>
<dbReference type="InterPro" id="IPR000914">
    <property type="entry name" value="SBP_5_dom"/>
</dbReference>
<dbReference type="SUPFAM" id="SSF53850">
    <property type="entry name" value="Periplasmic binding protein-like II"/>
    <property type="match status" value="1"/>
</dbReference>
<keyword evidence="3" id="KW-0813">Transport</keyword>
<dbReference type="GO" id="GO:0030313">
    <property type="term" value="C:cell envelope"/>
    <property type="evidence" value="ECO:0007669"/>
    <property type="project" value="UniProtKB-SubCell"/>
</dbReference>
<name>E2PWB6_STRCL</name>
<comment type="subcellular location">
    <subcellularLocation>
        <location evidence="1">Cell envelope</location>
    </subcellularLocation>
</comment>
<evidence type="ECO:0000256" key="3">
    <source>
        <dbReference type="ARBA" id="ARBA00022448"/>
    </source>
</evidence>
<sequence length="534" mass="58256">MRRTSRMNRKTLVLPAVVGLLAPVLVACGSTESGGGDAMVVGTTDRITVGEDSPAPLDPAFAYDTGSWNVLRQTLQTLMHAPRGGGAPVPDAAQSCDFTDNASQSYRCKLRSGLKFSDGSAVTAEDVKFSIERIIGINDRNGAAALLSNVDTIEVKSEREIVFHLKTPDATFPFKLSTPAAAIVSKKKYDAAKLRDGLQVDGSGPYTMKTQAEKGDVSKVVFSRNKHYTGDIDLRNDKVELRVFPDSGAMRRALEKGEIDVATRELSAAHIKEMLDNQSKDVKLTELPGLSIQYLAFNTDHPSVKDKAVRQAMATLIDRGQIAGQVYNATAEPLYSLIPASVGAHKNAFYNKYGDPSITKARSTLRDAGISTPVEVTIHYASDRYNAKEYEVIRDQLNRSGLFKATAKGTDKWSAFRAAGQRGDYAVYGLGWVPDFPDPDNYIAPFLEKDNFLGSPYVSAEARKLIPQSRRQADRTAAAETFARLQQIVAEDVPVLPLWQGKQYVASRKGINGVERLLNGSSDLQLWELDNSGN</sequence>
<dbReference type="PANTHER" id="PTHR30290:SF10">
    <property type="entry name" value="PERIPLASMIC OLIGOPEPTIDE-BINDING PROTEIN-RELATED"/>
    <property type="match status" value="1"/>
</dbReference>
<keyword evidence="7" id="KW-0449">Lipoprotein</keyword>
<evidence type="ECO:0000256" key="2">
    <source>
        <dbReference type="ARBA" id="ARBA00005695"/>
    </source>
</evidence>
<dbReference type="InterPro" id="IPR030678">
    <property type="entry name" value="Peptide/Ni-bd"/>
</dbReference>
<dbReference type="PROSITE" id="PS51257">
    <property type="entry name" value="PROKAR_LIPOPROTEIN"/>
    <property type="match status" value="1"/>
</dbReference>
<evidence type="ECO:0000313" key="8">
    <source>
        <dbReference type="Proteomes" id="UP000002357"/>
    </source>
</evidence>
<dbReference type="PIRSF" id="PIRSF002741">
    <property type="entry name" value="MppA"/>
    <property type="match status" value="1"/>
</dbReference>
<dbReference type="Pfam" id="PF00496">
    <property type="entry name" value="SBP_bac_5"/>
    <property type="match status" value="1"/>
</dbReference>
<dbReference type="GO" id="GO:0015833">
    <property type="term" value="P:peptide transport"/>
    <property type="evidence" value="ECO:0007669"/>
    <property type="project" value="TreeGrafter"/>
</dbReference>
<evidence type="ECO:0000259" key="6">
    <source>
        <dbReference type="Pfam" id="PF00496"/>
    </source>
</evidence>
<evidence type="ECO:0000256" key="4">
    <source>
        <dbReference type="ARBA" id="ARBA00022729"/>
    </source>
</evidence>
<feature type="signal peptide" evidence="5">
    <location>
        <begin position="1"/>
        <end position="27"/>
    </location>
</feature>
<evidence type="ECO:0000313" key="7">
    <source>
        <dbReference type="EMBL" id="EFG05949.1"/>
    </source>
</evidence>
<reference evidence="7 8" key="1">
    <citation type="journal article" date="2010" name="Genome Biol. Evol.">
        <title>The sequence of a 1.8-mb bacterial linear plasmid reveals a rich evolutionary reservoir of secondary metabolic pathways.</title>
        <authorList>
            <person name="Medema M.H."/>
            <person name="Trefzer A."/>
            <person name="Kovalchuk A."/>
            <person name="van den Berg M."/>
            <person name="Mueller U."/>
            <person name="Heijne W."/>
            <person name="Wu L."/>
            <person name="Alam M.T."/>
            <person name="Ronning C.M."/>
            <person name="Nierman W.C."/>
            <person name="Bovenberg R.A.L."/>
            <person name="Breitling R."/>
            <person name="Takano E."/>
        </authorList>
    </citation>
    <scope>NUCLEOTIDE SEQUENCE [LARGE SCALE GENOMIC DNA]</scope>
    <source>
        <strain evidence="8">ATCC 27064 / DSM 738 / JCM 4710 / NBRC 13307 / NCIMB 12785 / NRRL 3585 / VKM Ac-602</strain>
    </source>
</reference>
<dbReference type="Gene3D" id="3.40.190.10">
    <property type="entry name" value="Periplasmic binding protein-like II"/>
    <property type="match status" value="1"/>
</dbReference>
<dbReference type="Gene3D" id="3.10.105.10">
    <property type="entry name" value="Dipeptide-binding Protein, Domain 3"/>
    <property type="match status" value="1"/>
</dbReference>
<dbReference type="PANTHER" id="PTHR30290">
    <property type="entry name" value="PERIPLASMIC BINDING COMPONENT OF ABC TRANSPORTER"/>
    <property type="match status" value="1"/>
</dbReference>
<keyword evidence="4 5" id="KW-0732">Signal</keyword>
<comment type="similarity">
    <text evidence="2">Belongs to the bacterial solute-binding protein 5 family.</text>
</comment>
<feature type="domain" description="Solute-binding protein family 5" evidence="6">
    <location>
        <begin position="88"/>
        <end position="451"/>
    </location>
</feature>
<organism evidence="7 8">
    <name type="scientific">Streptomyces clavuligerus</name>
    <dbReference type="NCBI Taxonomy" id="1901"/>
    <lineage>
        <taxon>Bacteria</taxon>
        <taxon>Bacillati</taxon>
        <taxon>Actinomycetota</taxon>
        <taxon>Actinomycetes</taxon>
        <taxon>Kitasatosporales</taxon>
        <taxon>Streptomycetaceae</taxon>
        <taxon>Streptomyces</taxon>
    </lineage>
</organism>
<evidence type="ECO:0000256" key="5">
    <source>
        <dbReference type="SAM" id="SignalP"/>
    </source>
</evidence>
<dbReference type="GO" id="GO:0042597">
    <property type="term" value="C:periplasmic space"/>
    <property type="evidence" value="ECO:0007669"/>
    <property type="project" value="UniProtKB-ARBA"/>
</dbReference>
<dbReference type="InterPro" id="IPR039424">
    <property type="entry name" value="SBP_5"/>
</dbReference>
<proteinExistence type="inferred from homology"/>
<accession>E2PWB6</accession>
<dbReference type="FunFam" id="3.10.105.10:FF:000012">
    <property type="entry name" value="Peptide/nickel transport system substrate-binding protein"/>
    <property type="match status" value="1"/>
</dbReference>
<dbReference type="eggNOG" id="COG0747">
    <property type="taxonomic scope" value="Bacteria"/>
</dbReference>
<gene>
    <name evidence="7" type="ORF">SCLAV_0872</name>
</gene>
<dbReference type="AlphaFoldDB" id="E2PWB6"/>
<dbReference type="Proteomes" id="UP000002357">
    <property type="component" value="Chromosome"/>
</dbReference>
<feature type="chain" id="PRO_5039681330" evidence="5">
    <location>
        <begin position="28"/>
        <end position="534"/>
    </location>
</feature>
<dbReference type="GO" id="GO:1904680">
    <property type="term" value="F:peptide transmembrane transporter activity"/>
    <property type="evidence" value="ECO:0007669"/>
    <property type="project" value="TreeGrafter"/>
</dbReference>
<protein>
    <submittedName>
        <fullName evidence="7">Lipoprotein oligopeptide binding protein</fullName>
    </submittedName>
</protein>
<dbReference type="STRING" id="1901.BB341_23605"/>
<dbReference type="EMBL" id="CM000913">
    <property type="protein sequence ID" value="EFG05949.1"/>
    <property type="molecule type" value="Genomic_DNA"/>
</dbReference>
<dbReference type="GO" id="GO:0043190">
    <property type="term" value="C:ATP-binding cassette (ABC) transporter complex"/>
    <property type="evidence" value="ECO:0007669"/>
    <property type="project" value="InterPro"/>
</dbReference>
<dbReference type="Gene3D" id="3.90.76.10">
    <property type="entry name" value="Dipeptide-binding Protein, Domain 1"/>
    <property type="match status" value="1"/>
</dbReference>